<dbReference type="InterPro" id="IPR002941">
    <property type="entry name" value="DNA_methylase_N4/N6"/>
</dbReference>
<dbReference type="EMBL" id="BJCD01000047">
    <property type="protein sequence ID" value="GDZ94748.1"/>
    <property type="molecule type" value="Genomic_DNA"/>
</dbReference>
<gene>
    <name evidence="5" type="ORF">PA905_27040</name>
</gene>
<dbReference type="SUPFAM" id="SSF53335">
    <property type="entry name" value="S-adenosyl-L-methionine-dependent methyltransferases"/>
    <property type="match status" value="2"/>
</dbReference>
<dbReference type="GO" id="GO:0003677">
    <property type="term" value="F:DNA binding"/>
    <property type="evidence" value="ECO:0007669"/>
    <property type="project" value="InterPro"/>
</dbReference>
<evidence type="ECO:0000259" key="4">
    <source>
        <dbReference type="Pfam" id="PF01555"/>
    </source>
</evidence>
<sequence length="783" mass="89969">MTPSQYFDYQNIQPISQPIEPKKQGAKRHWGSHPYFTRRAWNVVQEYIRTFSQPGDIILDPFGGSGVTAVESLVLRRQAIHCDINPMANFICSQIAVSPINIESFRIAFDEIEKKCKDAINLAYSLSDEEAENLEIKYWYPQNVKMPKNGKPDYIEQLFTKRQFFCLSLLLNEINTIQDLTIKNLMKFVFSASLNKTNLTFSSTHGRKASRGNSGIMHRYSYWIPPQTLDLNVWEVFEQKFKYIVQAKLETNLLIENFYQDNFSIFNVSATNLTDKIQPESIDYIYTDPPYGKHIAYLDLSTMWNAWLGFEVSDEARQLEVIEGGDLNKSKQDYINLLHASIAEMFKVLKFDRWMSIVFAHKDPAFWDAIVKSAQDSGFQYVNCAIQTSSTPSLYKRQNPLKVLSGELVLNFIKVRNPKTIAISKVGTDVVQLIKEVAELTIVKNSGASTEDIYNALIPKLLENGLLNQVKKQLDDITPILNEEFIFSELDHLWKIKPDTKIGCFIPLEDRIRFYLIDYLQFLERQEKSATFDQIILNVMPNLINGTTPANQTILNVLEKIAYSPDGKHWQFGKSDIIQMELDLGISFENPLFPSLDFPKDPNKIEHDCIIYILAKIALSAGLKVHIGKKEQATSHWNGESFNQLSLNKLPIQKPLTDWQKNKIQQIDLIWFDNQGDPVFAFEVETSTPITTGIERFMEVLEIFPNLAKSLVLIIPPKRLSKMNKLLKDSHYIGHPLYMENKLVYSFSQKIVEVYQKVSALNPVNLETVIREIQLTLIAPSLK</sequence>
<dbReference type="AlphaFoldDB" id="A0A4P5ZFA0"/>
<dbReference type="InterPro" id="IPR029063">
    <property type="entry name" value="SAM-dependent_MTases_sf"/>
</dbReference>
<protein>
    <recommendedName>
        <fullName evidence="4">DNA methylase N-4/N-6 domain-containing protein</fullName>
    </recommendedName>
</protein>
<comment type="caution">
    <text evidence="5">The sequence shown here is derived from an EMBL/GenBank/DDBJ whole genome shotgun (WGS) entry which is preliminary data.</text>
</comment>
<reference evidence="6" key="1">
    <citation type="submission" date="2019-02" db="EMBL/GenBank/DDBJ databases">
        <title>Draft genome sequence of Planktothrix agardhii NIES-905.</title>
        <authorList>
            <person name="Yamaguchi H."/>
            <person name="Suzuki S."/>
            <person name="Kawachi M."/>
        </authorList>
    </citation>
    <scope>NUCLEOTIDE SEQUENCE [LARGE SCALE GENOMIC DNA]</scope>
    <source>
        <strain evidence="6">CCAP 1459/11A</strain>
    </source>
</reference>
<evidence type="ECO:0000313" key="5">
    <source>
        <dbReference type="EMBL" id="GDZ94748.1"/>
    </source>
</evidence>
<feature type="domain" description="DNA methylase N-4/N-6" evidence="4">
    <location>
        <begin position="27"/>
        <end position="86"/>
    </location>
</feature>
<dbReference type="GO" id="GO:0008170">
    <property type="term" value="F:N-methyltransferase activity"/>
    <property type="evidence" value="ECO:0007669"/>
    <property type="project" value="InterPro"/>
</dbReference>
<evidence type="ECO:0000256" key="3">
    <source>
        <dbReference type="ARBA" id="ARBA00022679"/>
    </source>
</evidence>
<proteinExistence type="inferred from homology"/>
<evidence type="ECO:0000256" key="1">
    <source>
        <dbReference type="ARBA" id="ARBA00006594"/>
    </source>
</evidence>
<dbReference type="GO" id="GO:0032259">
    <property type="term" value="P:methylation"/>
    <property type="evidence" value="ECO:0007669"/>
    <property type="project" value="UniProtKB-KW"/>
</dbReference>
<evidence type="ECO:0000256" key="2">
    <source>
        <dbReference type="ARBA" id="ARBA00022603"/>
    </source>
</evidence>
<accession>A0A4P5ZFA0</accession>
<dbReference type="PROSITE" id="PS00092">
    <property type="entry name" value="N6_MTASE"/>
    <property type="match status" value="1"/>
</dbReference>
<keyword evidence="2" id="KW-0489">Methyltransferase</keyword>
<name>A0A4P5ZFA0_PLAAG</name>
<dbReference type="Gene3D" id="3.40.50.150">
    <property type="entry name" value="Vaccinia Virus protein VP39"/>
    <property type="match status" value="2"/>
</dbReference>
<organism evidence="5 6">
    <name type="scientific">Planktothrix agardhii CCAP 1459/11A</name>
    <dbReference type="NCBI Taxonomy" id="282420"/>
    <lineage>
        <taxon>Bacteria</taxon>
        <taxon>Bacillati</taxon>
        <taxon>Cyanobacteriota</taxon>
        <taxon>Cyanophyceae</taxon>
        <taxon>Oscillatoriophycideae</taxon>
        <taxon>Oscillatoriales</taxon>
        <taxon>Microcoleaceae</taxon>
        <taxon>Planktothrix</taxon>
    </lineage>
</organism>
<keyword evidence="3" id="KW-0808">Transferase</keyword>
<dbReference type="InterPro" id="IPR002052">
    <property type="entry name" value="DNA_methylase_N6_adenine_CS"/>
</dbReference>
<comment type="similarity">
    <text evidence="1">Belongs to the N(4)/N(6)-methyltransferase family.</text>
</comment>
<evidence type="ECO:0000313" key="6">
    <source>
        <dbReference type="Proteomes" id="UP000299794"/>
    </source>
</evidence>
<dbReference type="Pfam" id="PF01555">
    <property type="entry name" value="N6_N4_Mtase"/>
    <property type="match status" value="1"/>
</dbReference>
<dbReference type="Proteomes" id="UP000299794">
    <property type="component" value="Unassembled WGS sequence"/>
</dbReference>